<protein>
    <submittedName>
        <fullName evidence="8">Calcium-dependent protein kinase</fullName>
    </submittedName>
</protein>
<feature type="transmembrane region" description="Helical" evidence="6">
    <location>
        <begin position="151"/>
        <end position="173"/>
    </location>
</feature>
<dbReference type="OrthoDB" id="63989at2759"/>
<keyword evidence="6" id="KW-0812">Transmembrane</keyword>
<sequence length="223" mass="26012">MTASDMWAIGVVTFELLTRKKCFACDENEEKIKRRILRNDWSFPMVNDYREKNVAEECRLSPLAKHFVHSLLAKDPAHRLSATKALVHPWFAQSIASVRKFLFDGATYKLYFGCVLTVFSIYFFCLLVYWNIKASSLNVLQSLAYEAIECILTEAIFATVIHFYIISLLWILFCRLSYARLKLAAMFVFFIFEQSYVAKKDHLASKHLWDTSEKQYILGEKKV</sequence>
<keyword evidence="2" id="KW-0808">Transferase</keyword>
<dbReference type="InterPro" id="IPR030616">
    <property type="entry name" value="Aur-like"/>
</dbReference>
<evidence type="ECO:0000256" key="6">
    <source>
        <dbReference type="SAM" id="Phobius"/>
    </source>
</evidence>
<dbReference type="Gene3D" id="1.10.510.10">
    <property type="entry name" value="Transferase(Phosphotransferase) domain 1"/>
    <property type="match status" value="1"/>
</dbReference>
<evidence type="ECO:0000313" key="8">
    <source>
        <dbReference type="EMBL" id="ETO09207.1"/>
    </source>
</evidence>
<keyword evidence="6" id="KW-0472">Membrane</keyword>
<keyword evidence="9" id="KW-1185">Reference proteome</keyword>
<evidence type="ECO:0000256" key="4">
    <source>
        <dbReference type="ARBA" id="ARBA00022777"/>
    </source>
</evidence>
<dbReference type="Pfam" id="PF00069">
    <property type="entry name" value="Pkinase"/>
    <property type="match status" value="1"/>
</dbReference>
<accession>X6M6W4</accession>
<organism evidence="8 9">
    <name type="scientific">Reticulomyxa filosa</name>
    <dbReference type="NCBI Taxonomy" id="46433"/>
    <lineage>
        <taxon>Eukaryota</taxon>
        <taxon>Sar</taxon>
        <taxon>Rhizaria</taxon>
        <taxon>Retaria</taxon>
        <taxon>Foraminifera</taxon>
        <taxon>Monothalamids</taxon>
        <taxon>Reticulomyxidae</taxon>
        <taxon>Reticulomyxa</taxon>
    </lineage>
</organism>
<evidence type="ECO:0000256" key="5">
    <source>
        <dbReference type="ARBA" id="ARBA00022840"/>
    </source>
</evidence>
<dbReference type="GO" id="GO:0004674">
    <property type="term" value="F:protein serine/threonine kinase activity"/>
    <property type="evidence" value="ECO:0007669"/>
    <property type="project" value="UniProtKB-KW"/>
</dbReference>
<dbReference type="AlphaFoldDB" id="X6M6W4"/>
<dbReference type="GO" id="GO:0005524">
    <property type="term" value="F:ATP binding"/>
    <property type="evidence" value="ECO:0007669"/>
    <property type="project" value="UniProtKB-KW"/>
</dbReference>
<evidence type="ECO:0000256" key="2">
    <source>
        <dbReference type="ARBA" id="ARBA00022679"/>
    </source>
</evidence>
<keyword evidence="4 8" id="KW-0418">Kinase</keyword>
<proteinExistence type="predicted"/>
<feature type="transmembrane region" description="Helical" evidence="6">
    <location>
        <begin position="110"/>
        <end position="130"/>
    </location>
</feature>
<dbReference type="InterPro" id="IPR011009">
    <property type="entry name" value="Kinase-like_dom_sf"/>
</dbReference>
<gene>
    <name evidence="8" type="ORF">RFI_28179</name>
</gene>
<dbReference type="InterPro" id="IPR000719">
    <property type="entry name" value="Prot_kinase_dom"/>
</dbReference>
<keyword evidence="3" id="KW-0547">Nucleotide-binding</keyword>
<reference evidence="8 9" key="1">
    <citation type="journal article" date="2013" name="Curr. Biol.">
        <title>The Genome of the Foraminiferan Reticulomyxa filosa.</title>
        <authorList>
            <person name="Glockner G."/>
            <person name="Hulsmann N."/>
            <person name="Schleicher M."/>
            <person name="Noegel A.A."/>
            <person name="Eichinger L."/>
            <person name="Gallinger C."/>
            <person name="Pawlowski J."/>
            <person name="Sierra R."/>
            <person name="Euteneuer U."/>
            <person name="Pillet L."/>
            <person name="Moustafa A."/>
            <person name="Platzer M."/>
            <person name="Groth M."/>
            <person name="Szafranski K."/>
            <person name="Schliwa M."/>
        </authorList>
    </citation>
    <scope>NUCLEOTIDE SEQUENCE [LARGE SCALE GENOMIC DNA]</scope>
</reference>
<keyword evidence="1" id="KW-0723">Serine/threonine-protein kinase</keyword>
<evidence type="ECO:0000313" key="9">
    <source>
        <dbReference type="Proteomes" id="UP000023152"/>
    </source>
</evidence>
<dbReference type="PROSITE" id="PS50011">
    <property type="entry name" value="PROTEIN_KINASE_DOM"/>
    <property type="match status" value="1"/>
</dbReference>
<comment type="caution">
    <text evidence="8">The sequence shown here is derived from an EMBL/GenBank/DDBJ whole genome shotgun (WGS) entry which is preliminary data.</text>
</comment>
<keyword evidence="6" id="KW-1133">Transmembrane helix</keyword>
<evidence type="ECO:0000259" key="7">
    <source>
        <dbReference type="PROSITE" id="PS50011"/>
    </source>
</evidence>
<name>X6M6W4_RETFI</name>
<keyword evidence="5" id="KW-0067">ATP-binding</keyword>
<dbReference type="PANTHER" id="PTHR24350">
    <property type="entry name" value="SERINE/THREONINE-PROTEIN KINASE IAL-RELATED"/>
    <property type="match status" value="1"/>
</dbReference>
<evidence type="ECO:0000256" key="3">
    <source>
        <dbReference type="ARBA" id="ARBA00022741"/>
    </source>
</evidence>
<feature type="domain" description="Protein kinase" evidence="7">
    <location>
        <begin position="1"/>
        <end position="91"/>
    </location>
</feature>
<evidence type="ECO:0000256" key="1">
    <source>
        <dbReference type="ARBA" id="ARBA00022527"/>
    </source>
</evidence>
<dbReference type="Proteomes" id="UP000023152">
    <property type="component" value="Unassembled WGS sequence"/>
</dbReference>
<dbReference type="SUPFAM" id="SSF56112">
    <property type="entry name" value="Protein kinase-like (PK-like)"/>
    <property type="match status" value="1"/>
</dbReference>
<dbReference type="EMBL" id="ASPP01024244">
    <property type="protein sequence ID" value="ETO09207.1"/>
    <property type="molecule type" value="Genomic_DNA"/>
</dbReference>